<dbReference type="GO" id="GO:0005509">
    <property type="term" value="F:calcium ion binding"/>
    <property type="evidence" value="ECO:0007669"/>
    <property type="project" value="UniProtKB-UniRule"/>
</dbReference>
<evidence type="ECO:0000259" key="11">
    <source>
        <dbReference type="PROSITE" id="PS50268"/>
    </source>
</evidence>
<comment type="subcellular location">
    <subcellularLocation>
        <location evidence="1">Membrane</location>
    </subcellularLocation>
</comment>
<gene>
    <name evidence="12" type="ORF">GRJ2_001717300</name>
</gene>
<accession>A0ABC9X4B1</accession>
<feature type="domain" description="Cadherin" evidence="11">
    <location>
        <begin position="19"/>
        <end position="127"/>
    </location>
</feature>
<dbReference type="Proteomes" id="UP001623348">
    <property type="component" value="Unassembled WGS sequence"/>
</dbReference>
<keyword evidence="4 8" id="KW-0106">Calcium</keyword>
<evidence type="ECO:0000256" key="3">
    <source>
        <dbReference type="ARBA" id="ARBA00022737"/>
    </source>
</evidence>
<dbReference type="Gene3D" id="2.60.40.60">
    <property type="entry name" value="Cadherins"/>
    <property type="match status" value="2"/>
</dbReference>
<evidence type="ECO:0000313" key="13">
    <source>
        <dbReference type="Proteomes" id="UP001623348"/>
    </source>
</evidence>
<sequence length="847" mass="93356">MFEKGLLFRSSESNRFLENISRQSAVDDVFAINNRTGVISVKKSLDYESVKSYELRVQADSLQVVRSNLRVPSKTTIDGVSGEAEKESHASRLHFLVSGRGPVEAILGNTAKVFIEVKDENDHVPVFTKKMYIGGVSEDAKMFSSVLKVKADDKDTGNYSAMQYRLIIPPIKDGKEGFVIEAYTGLIKTAMLFKNMRRSYFKFQVIATDNYGKGLSSKAEVLVSVVNQLDMQVIVSNVPPTLVEQNKDQLIGILERYVQDQIPGATVVVESIGARRFGDGYSEEDYTKSDLMVYAIDPQTNRAIMRNELFKFLDGKLLDINKEFQPYLGQGGRILEIRTPDVVANVKKQAQAVGYTEGALLALAVIIILCCMPAILIVMVSYRHLFLLYHFQQSRGKKSVLEEGDRQRVISSFASRAIEAHKQSNINGSLNNNLPKSSSNITFLSDENPLTTQNPLYVEGVTQSPAAAGFLRKRNDTLDTLSPSRLVLRDASLAGSHRAWTVPTHVTKRHTPGSPSRPVIMDPIQWQQERLKAENEGTENQHSSVDISSPLFQKISGPKLTVKEKARQFEQQALQEMKQVKSPDVKSIRSPTHSICFQEGENVLEQSPKSVVASPCLRSSPLSSPTPCAEVAEPEASVVPSVIITHHDYPEELSPPPTRKPTPPSFRIKKPVCQSFLAPQTKEVLESIPDPPKIPPPPPPLLPPPPPPSPPQLPPHPPPPPTVSLSSSSSSPLSTQHFSPAKHSKSPAKQPAVPPPATMPEPPPRRELKGILKNIQNLAAIEKSVANMYSQIDKNHVLPKHVSKLKPVATPELPTPEAVAEHNQQNGSLSCVVEELEKRFPSQSTAL</sequence>
<organism evidence="12 13">
    <name type="scientific">Grus japonensis</name>
    <name type="common">Japanese crane</name>
    <name type="synonym">Red-crowned crane</name>
    <dbReference type="NCBI Taxonomy" id="30415"/>
    <lineage>
        <taxon>Eukaryota</taxon>
        <taxon>Metazoa</taxon>
        <taxon>Chordata</taxon>
        <taxon>Craniata</taxon>
        <taxon>Vertebrata</taxon>
        <taxon>Euteleostomi</taxon>
        <taxon>Archelosauria</taxon>
        <taxon>Archosauria</taxon>
        <taxon>Dinosauria</taxon>
        <taxon>Saurischia</taxon>
        <taxon>Theropoda</taxon>
        <taxon>Coelurosauria</taxon>
        <taxon>Aves</taxon>
        <taxon>Neognathae</taxon>
        <taxon>Neoaves</taxon>
        <taxon>Gruiformes</taxon>
        <taxon>Gruidae</taxon>
        <taxon>Grus</taxon>
    </lineage>
</organism>
<evidence type="ECO:0000256" key="4">
    <source>
        <dbReference type="ARBA" id="ARBA00022837"/>
    </source>
</evidence>
<keyword evidence="3" id="KW-0677">Repeat</keyword>
<feature type="compositionally biased region" description="Pro residues" evidence="9">
    <location>
        <begin position="752"/>
        <end position="762"/>
    </location>
</feature>
<dbReference type="InterPro" id="IPR050971">
    <property type="entry name" value="Cadherin-domain_protein"/>
</dbReference>
<dbReference type="InterPro" id="IPR015919">
    <property type="entry name" value="Cadherin-like_sf"/>
</dbReference>
<feature type="compositionally biased region" description="Pro residues" evidence="9">
    <location>
        <begin position="689"/>
        <end position="722"/>
    </location>
</feature>
<evidence type="ECO:0000256" key="8">
    <source>
        <dbReference type="PROSITE-ProRule" id="PRU00043"/>
    </source>
</evidence>
<dbReference type="SUPFAM" id="SSF49313">
    <property type="entry name" value="Cadherin-like"/>
    <property type="match status" value="2"/>
</dbReference>
<dbReference type="PROSITE" id="PS00232">
    <property type="entry name" value="CADHERIN_1"/>
    <property type="match status" value="1"/>
</dbReference>
<evidence type="ECO:0000256" key="7">
    <source>
        <dbReference type="ARBA" id="ARBA00023136"/>
    </source>
</evidence>
<keyword evidence="2 10" id="KW-0812">Transmembrane</keyword>
<keyword evidence="7 10" id="KW-0472">Membrane</keyword>
<dbReference type="GO" id="GO:0007155">
    <property type="term" value="P:cell adhesion"/>
    <property type="evidence" value="ECO:0007669"/>
    <property type="project" value="UniProtKB-KW"/>
</dbReference>
<dbReference type="Pfam" id="PF00028">
    <property type="entry name" value="Cadherin"/>
    <property type="match status" value="2"/>
</dbReference>
<dbReference type="CDD" id="cd11304">
    <property type="entry name" value="Cadherin_repeat"/>
    <property type="match status" value="2"/>
</dbReference>
<proteinExistence type="predicted"/>
<dbReference type="FunFam" id="2.60.40.60:FF:000049">
    <property type="entry name" value="protocadherin-15 isoform X1"/>
    <property type="match status" value="1"/>
</dbReference>
<dbReference type="PANTHER" id="PTHR24025:SF31">
    <property type="entry name" value="NEURAL-CADHERIN"/>
    <property type="match status" value="1"/>
</dbReference>
<evidence type="ECO:0000256" key="9">
    <source>
        <dbReference type="SAM" id="MobiDB-lite"/>
    </source>
</evidence>
<feature type="region of interest" description="Disordered" evidence="9">
    <location>
        <begin position="647"/>
        <end position="668"/>
    </location>
</feature>
<feature type="region of interest" description="Disordered" evidence="9">
    <location>
        <begin position="686"/>
        <end position="767"/>
    </location>
</feature>
<evidence type="ECO:0000256" key="5">
    <source>
        <dbReference type="ARBA" id="ARBA00022889"/>
    </source>
</evidence>
<protein>
    <submittedName>
        <fullName evidence="12">Protocadherin-15</fullName>
    </submittedName>
</protein>
<feature type="domain" description="Cadherin" evidence="11">
    <location>
        <begin position="128"/>
        <end position="242"/>
    </location>
</feature>
<evidence type="ECO:0000313" key="12">
    <source>
        <dbReference type="EMBL" id="GAB0192520.1"/>
    </source>
</evidence>
<feature type="compositionally biased region" description="Low complexity" evidence="9">
    <location>
        <begin position="723"/>
        <end position="734"/>
    </location>
</feature>
<evidence type="ECO:0000256" key="6">
    <source>
        <dbReference type="ARBA" id="ARBA00022989"/>
    </source>
</evidence>
<dbReference type="InterPro" id="IPR020894">
    <property type="entry name" value="Cadherin_CS"/>
</dbReference>
<evidence type="ECO:0000256" key="10">
    <source>
        <dbReference type="SAM" id="Phobius"/>
    </source>
</evidence>
<keyword evidence="5" id="KW-0130">Cell adhesion</keyword>
<comment type="caution">
    <text evidence="12">The sequence shown here is derived from an EMBL/GenBank/DDBJ whole genome shotgun (WGS) entry which is preliminary data.</text>
</comment>
<keyword evidence="6 10" id="KW-1133">Transmembrane helix</keyword>
<dbReference type="PRINTS" id="PR00205">
    <property type="entry name" value="CADHERIN"/>
</dbReference>
<dbReference type="InterPro" id="IPR056989">
    <property type="entry name" value="PCDH15_12th_dom"/>
</dbReference>
<feature type="compositionally biased region" description="Pro residues" evidence="9">
    <location>
        <begin position="653"/>
        <end position="664"/>
    </location>
</feature>
<name>A0ABC9X4B1_GRUJA</name>
<evidence type="ECO:0000256" key="2">
    <source>
        <dbReference type="ARBA" id="ARBA00022692"/>
    </source>
</evidence>
<dbReference type="EMBL" id="BAAFJT010000007">
    <property type="protein sequence ID" value="GAB0192520.1"/>
    <property type="molecule type" value="Genomic_DNA"/>
</dbReference>
<evidence type="ECO:0000256" key="1">
    <source>
        <dbReference type="ARBA" id="ARBA00004370"/>
    </source>
</evidence>
<reference evidence="12 13" key="1">
    <citation type="submission" date="2024-06" db="EMBL/GenBank/DDBJ databases">
        <title>The draft genome of Grus japonensis, version 3.</title>
        <authorList>
            <person name="Nabeshima K."/>
            <person name="Suzuki S."/>
            <person name="Onuma M."/>
        </authorList>
    </citation>
    <scope>NUCLEOTIDE SEQUENCE [LARGE SCALE GENOMIC DNA]</scope>
    <source>
        <strain evidence="12 13">451A</strain>
    </source>
</reference>
<dbReference type="PROSITE" id="PS50268">
    <property type="entry name" value="CADHERIN_2"/>
    <property type="match status" value="2"/>
</dbReference>
<feature type="transmembrane region" description="Helical" evidence="10">
    <location>
        <begin position="359"/>
        <end position="382"/>
    </location>
</feature>
<dbReference type="Pfam" id="PF23206">
    <property type="entry name" value="PCDH15_12th"/>
    <property type="match status" value="1"/>
</dbReference>
<dbReference type="GO" id="GO:0016020">
    <property type="term" value="C:membrane"/>
    <property type="evidence" value="ECO:0007669"/>
    <property type="project" value="UniProtKB-SubCell"/>
</dbReference>
<dbReference type="PANTHER" id="PTHR24025">
    <property type="entry name" value="DESMOGLEIN FAMILY MEMBER"/>
    <property type="match status" value="1"/>
</dbReference>
<dbReference type="AlphaFoldDB" id="A0ABC9X4B1"/>
<keyword evidence="13" id="KW-1185">Reference proteome</keyword>
<dbReference type="InterPro" id="IPR002126">
    <property type="entry name" value="Cadherin-like_dom"/>
</dbReference>
<dbReference type="SMART" id="SM00112">
    <property type="entry name" value="CA"/>
    <property type="match status" value="2"/>
</dbReference>